<feature type="chain" id="PRO_5012797061" evidence="1">
    <location>
        <begin position="21"/>
        <end position="194"/>
    </location>
</feature>
<dbReference type="AlphaFoldDB" id="A0A1R1PYG2"/>
<dbReference type="EMBL" id="LSSK01000025">
    <property type="protein sequence ID" value="OMH86002.1"/>
    <property type="molecule type" value="Genomic_DNA"/>
</dbReference>
<keyword evidence="1" id="KW-0732">Signal</keyword>
<dbReference type="Proteomes" id="UP000188320">
    <property type="component" value="Unassembled WGS sequence"/>
</dbReference>
<keyword evidence="3" id="KW-1185">Reference proteome</keyword>
<evidence type="ECO:0000313" key="3">
    <source>
        <dbReference type="Proteomes" id="UP000188320"/>
    </source>
</evidence>
<sequence>MKSIDISMLLLFFTAPQTLSYLQRITRTEVNAENGCSNYKSLFYFEGIVNELGVLREVEHILAYVKTPFYGAYEHTNAEPNEYILRMCCIVRGQESIEARSWMNVTEFGQTPQPEKPGCNYPFFTEAVVSYSHGRDIMKPYIEYSVCASKSTCHITATIVDIKPGQKGSSPAIFGCTFSVYKPLFAIPAYLDRK</sequence>
<comment type="caution">
    <text evidence="2">The sequence shown here is derived from an EMBL/GenBank/DDBJ whole genome shotgun (WGS) entry which is preliminary data.</text>
</comment>
<name>A0A1R1PYG2_ZANCU</name>
<evidence type="ECO:0000256" key="1">
    <source>
        <dbReference type="SAM" id="SignalP"/>
    </source>
</evidence>
<organism evidence="2 3">
    <name type="scientific">Zancudomyces culisetae</name>
    <name type="common">Gut fungus</name>
    <name type="synonym">Smittium culisetae</name>
    <dbReference type="NCBI Taxonomy" id="1213189"/>
    <lineage>
        <taxon>Eukaryota</taxon>
        <taxon>Fungi</taxon>
        <taxon>Fungi incertae sedis</taxon>
        <taxon>Zoopagomycota</taxon>
        <taxon>Kickxellomycotina</taxon>
        <taxon>Harpellomycetes</taxon>
        <taxon>Harpellales</taxon>
        <taxon>Legeriomycetaceae</taxon>
        <taxon>Zancudomyces</taxon>
    </lineage>
</organism>
<proteinExistence type="predicted"/>
<protein>
    <submittedName>
        <fullName evidence="2">Uncharacterized protein</fullName>
    </submittedName>
</protein>
<gene>
    <name evidence="2" type="ORF">AX774_g466</name>
</gene>
<feature type="signal peptide" evidence="1">
    <location>
        <begin position="1"/>
        <end position="20"/>
    </location>
</feature>
<reference evidence="3" key="1">
    <citation type="submission" date="2017-01" db="EMBL/GenBank/DDBJ databases">
        <authorList>
            <person name="Wang Y."/>
            <person name="White M."/>
            <person name="Kvist S."/>
            <person name="Moncalvo J.-M."/>
        </authorList>
    </citation>
    <scope>NUCLEOTIDE SEQUENCE [LARGE SCALE GENOMIC DNA]</scope>
    <source>
        <strain evidence="3">COL-18-3</strain>
    </source>
</reference>
<accession>A0A1R1PYG2</accession>
<evidence type="ECO:0000313" key="2">
    <source>
        <dbReference type="EMBL" id="OMH86002.1"/>
    </source>
</evidence>